<keyword evidence="1" id="KW-0472">Membrane</keyword>
<proteinExistence type="predicted"/>
<keyword evidence="1" id="KW-1133">Transmembrane helix</keyword>
<keyword evidence="1" id="KW-0812">Transmembrane</keyword>
<organism evidence="2 3">
    <name type="scientific">Chryseobacterium metallicongregator</name>
    <dbReference type="NCBI Taxonomy" id="3073042"/>
    <lineage>
        <taxon>Bacteria</taxon>
        <taxon>Pseudomonadati</taxon>
        <taxon>Bacteroidota</taxon>
        <taxon>Flavobacteriia</taxon>
        <taxon>Flavobacteriales</taxon>
        <taxon>Weeksellaceae</taxon>
        <taxon>Chryseobacterium group</taxon>
        <taxon>Chryseobacterium</taxon>
    </lineage>
</organism>
<comment type="caution">
    <text evidence="2">The sequence shown here is derived from an EMBL/GenBank/DDBJ whole genome shotgun (WGS) entry which is preliminary data.</text>
</comment>
<reference evidence="2 3" key="1">
    <citation type="submission" date="2023-08" db="EMBL/GenBank/DDBJ databases">
        <authorList>
            <person name="Maltman C."/>
        </authorList>
    </citation>
    <scope>NUCLEOTIDE SEQUENCE [LARGE SCALE GENOMIC DNA]</scope>
    <source>
        <strain evidence="2 3">ES2</strain>
    </source>
</reference>
<evidence type="ECO:0000313" key="2">
    <source>
        <dbReference type="EMBL" id="MDR4952220.1"/>
    </source>
</evidence>
<protein>
    <submittedName>
        <fullName evidence="2">Uncharacterized protein</fullName>
    </submittedName>
</protein>
<dbReference type="RefSeq" id="WP_309521961.1">
    <property type="nucleotide sequence ID" value="NZ_JAVIXS010000005.1"/>
</dbReference>
<name>A0ABU1E346_9FLAO</name>
<feature type="transmembrane region" description="Helical" evidence="1">
    <location>
        <begin position="12"/>
        <end position="33"/>
    </location>
</feature>
<gene>
    <name evidence="2" type="ORF">REB14_08555</name>
</gene>
<keyword evidence="3" id="KW-1185">Reference proteome</keyword>
<accession>A0ABU1E346</accession>
<evidence type="ECO:0000313" key="3">
    <source>
        <dbReference type="Proteomes" id="UP001260959"/>
    </source>
</evidence>
<evidence type="ECO:0000256" key="1">
    <source>
        <dbReference type="SAM" id="Phobius"/>
    </source>
</evidence>
<sequence>MIKSKIHRNWYLWFFFLVFCEFGILFGLIKAIIKKTNNILENNESFIPIIILIIIILALLLVIKDFKYVIIDKQRNLLKYYSILRPFGSTLKLDDFDNKIKTSETSVRGEYEVVYLVKKGYTAFKISGLFYDNLKEMDSYIKLKRIYNYKFNLKLYLQLLFTGKIKIEEE</sequence>
<feature type="transmembrane region" description="Helical" evidence="1">
    <location>
        <begin position="45"/>
        <end position="63"/>
    </location>
</feature>
<dbReference type="EMBL" id="JAVIXS010000005">
    <property type="protein sequence ID" value="MDR4952220.1"/>
    <property type="molecule type" value="Genomic_DNA"/>
</dbReference>
<dbReference type="Proteomes" id="UP001260959">
    <property type="component" value="Unassembled WGS sequence"/>
</dbReference>